<evidence type="ECO:0000256" key="7">
    <source>
        <dbReference type="ARBA" id="ARBA00023065"/>
    </source>
</evidence>
<dbReference type="Proteomes" id="UP000272778">
    <property type="component" value="Unassembled WGS sequence"/>
</dbReference>
<comment type="subcellular location">
    <subcellularLocation>
        <location evidence="1">Cell outer membrane</location>
        <topology evidence="1">Multi-pass membrane protein</topology>
    </subcellularLocation>
</comment>
<dbReference type="InterPro" id="IPR050298">
    <property type="entry name" value="Gram-neg_bact_OMP"/>
</dbReference>
<evidence type="ECO:0000313" key="14">
    <source>
        <dbReference type="Proteomes" id="UP000272778"/>
    </source>
</evidence>
<dbReference type="GO" id="GO:0034220">
    <property type="term" value="P:monoatomic ion transmembrane transport"/>
    <property type="evidence" value="ECO:0007669"/>
    <property type="project" value="InterPro"/>
</dbReference>
<dbReference type="PRINTS" id="PR00182">
    <property type="entry name" value="ECOLNEIPORIN"/>
</dbReference>
<proteinExistence type="predicted"/>
<keyword evidence="4" id="KW-1134">Transmembrane beta strand</keyword>
<organism evidence="13 14">
    <name type="scientific">Paraburkholderia dinghuensis</name>
    <dbReference type="NCBI Taxonomy" id="2305225"/>
    <lineage>
        <taxon>Bacteria</taxon>
        <taxon>Pseudomonadati</taxon>
        <taxon>Pseudomonadota</taxon>
        <taxon>Betaproteobacteria</taxon>
        <taxon>Burkholderiales</taxon>
        <taxon>Burkholderiaceae</taxon>
        <taxon>Paraburkholderia</taxon>
    </lineage>
</organism>
<evidence type="ECO:0000256" key="5">
    <source>
        <dbReference type="ARBA" id="ARBA00022692"/>
    </source>
</evidence>
<evidence type="ECO:0000256" key="9">
    <source>
        <dbReference type="ARBA" id="ARBA00023136"/>
    </source>
</evidence>
<evidence type="ECO:0000256" key="8">
    <source>
        <dbReference type="ARBA" id="ARBA00023114"/>
    </source>
</evidence>
<evidence type="ECO:0000256" key="2">
    <source>
        <dbReference type="ARBA" id="ARBA00011233"/>
    </source>
</evidence>
<feature type="signal peptide" evidence="11">
    <location>
        <begin position="1"/>
        <end position="27"/>
    </location>
</feature>
<protein>
    <submittedName>
        <fullName evidence="13">Porin</fullName>
    </submittedName>
</protein>
<comment type="caution">
    <text evidence="13">The sequence shown here is derived from an EMBL/GenBank/DDBJ whole genome shotgun (WGS) entry which is preliminary data.</text>
</comment>
<keyword evidence="9" id="KW-0472">Membrane</keyword>
<name>A0A3N6MC78_9BURK</name>
<evidence type="ECO:0000256" key="6">
    <source>
        <dbReference type="ARBA" id="ARBA00022729"/>
    </source>
</evidence>
<dbReference type="Gene3D" id="2.40.160.10">
    <property type="entry name" value="Porin"/>
    <property type="match status" value="1"/>
</dbReference>
<dbReference type="InterPro" id="IPR001702">
    <property type="entry name" value="Porin_Gram-ve"/>
</dbReference>
<evidence type="ECO:0000256" key="1">
    <source>
        <dbReference type="ARBA" id="ARBA00004571"/>
    </source>
</evidence>
<sequence>MKNVKIIFKKALAAIGVLGVFSASAHAQSSVTLYGSIDAGILYLNNAGGHSLWQQSGSALSNTYFGLRGAEDLGGGTKAIFRLQSAFNINNGGFARNESLFNRLAYVGLQSDTYGTLTLGRQFDSVVDYLSPLSLSGSGAGVNVAGHPLNNDNLGTQRSIANAVKFESANYSGFHFGGLYGFSNDPGQFANGRAWSVGAGYSNGPLKVAAAYDQLNNDPASLNSAGAAADDALPAGVHRVFGVGAKYAFGPATVGVLWTHTKLQQTHFAGVALPLDARFDNVELNGIYNLTPALAVLGAYTYTFGKTSGSGTTSSDPKWHSVTLALDYSLTKRTDVYLAGVYQHASGDMYNNDQGSAISNTTSIAGILSPSTTANQAGAAVGLRHRF</sequence>
<evidence type="ECO:0000259" key="12">
    <source>
        <dbReference type="Pfam" id="PF13609"/>
    </source>
</evidence>
<keyword evidence="7" id="KW-0406">Ion transport</keyword>
<dbReference type="PANTHER" id="PTHR34501">
    <property type="entry name" value="PROTEIN YDDL-RELATED"/>
    <property type="match status" value="1"/>
</dbReference>
<dbReference type="InterPro" id="IPR033900">
    <property type="entry name" value="Gram_neg_porin_domain"/>
</dbReference>
<dbReference type="GO" id="GO:0046930">
    <property type="term" value="C:pore complex"/>
    <property type="evidence" value="ECO:0007669"/>
    <property type="project" value="UniProtKB-KW"/>
</dbReference>
<keyword evidence="10" id="KW-0998">Cell outer membrane</keyword>
<evidence type="ECO:0000313" key="13">
    <source>
        <dbReference type="EMBL" id="RQH00238.1"/>
    </source>
</evidence>
<gene>
    <name evidence="13" type="ORF">D1Y85_25335</name>
</gene>
<evidence type="ECO:0000256" key="11">
    <source>
        <dbReference type="SAM" id="SignalP"/>
    </source>
</evidence>
<dbReference type="PANTHER" id="PTHR34501:SF9">
    <property type="entry name" value="MAJOR OUTER MEMBRANE PROTEIN P.IA"/>
    <property type="match status" value="1"/>
</dbReference>
<evidence type="ECO:0000256" key="3">
    <source>
        <dbReference type="ARBA" id="ARBA00022448"/>
    </source>
</evidence>
<dbReference type="CDD" id="cd00342">
    <property type="entry name" value="gram_neg_porins"/>
    <property type="match status" value="1"/>
</dbReference>
<comment type="subunit">
    <text evidence="2">Homotrimer.</text>
</comment>
<evidence type="ECO:0000256" key="4">
    <source>
        <dbReference type="ARBA" id="ARBA00022452"/>
    </source>
</evidence>
<reference evidence="13 14" key="1">
    <citation type="submission" date="2018-11" db="EMBL/GenBank/DDBJ databases">
        <title>Paraburkholderia sp. DHOA04, isolated from soil.</title>
        <authorList>
            <person name="Gao Z.-H."/>
            <person name="Qiu L.-H."/>
            <person name="Fu J.-C."/>
        </authorList>
    </citation>
    <scope>NUCLEOTIDE SEQUENCE [LARGE SCALE GENOMIC DNA]</scope>
    <source>
        <strain evidence="13 14">DHOA04</strain>
    </source>
</reference>
<dbReference type="AlphaFoldDB" id="A0A3N6MC78"/>
<dbReference type="GO" id="GO:0015288">
    <property type="term" value="F:porin activity"/>
    <property type="evidence" value="ECO:0007669"/>
    <property type="project" value="UniProtKB-KW"/>
</dbReference>
<keyword evidence="14" id="KW-1185">Reference proteome</keyword>
<dbReference type="EMBL" id="RQIS01000028">
    <property type="protein sequence ID" value="RQH00238.1"/>
    <property type="molecule type" value="Genomic_DNA"/>
</dbReference>
<dbReference type="GO" id="GO:0009279">
    <property type="term" value="C:cell outer membrane"/>
    <property type="evidence" value="ECO:0007669"/>
    <property type="project" value="UniProtKB-SubCell"/>
</dbReference>
<keyword evidence="6 11" id="KW-0732">Signal</keyword>
<dbReference type="RefSeq" id="WP_124153826.1">
    <property type="nucleotide sequence ID" value="NZ_RQIS01000028.1"/>
</dbReference>
<keyword evidence="8" id="KW-0626">Porin</keyword>
<feature type="chain" id="PRO_5017989070" evidence="11">
    <location>
        <begin position="28"/>
        <end position="387"/>
    </location>
</feature>
<keyword evidence="5" id="KW-0812">Transmembrane</keyword>
<dbReference type="InterPro" id="IPR023614">
    <property type="entry name" value="Porin_dom_sf"/>
</dbReference>
<evidence type="ECO:0000256" key="10">
    <source>
        <dbReference type="ARBA" id="ARBA00023237"/>
    </source>
</evidence>
<dbReference type="Pfam" id="PF13609">
    <property type="entry name" value="Porin_4"/>
    <property type="match status" value="1"/>
</dbReference>
<accession>A0A3N6MC78</accession>
<dbReference type="OrthoDB" id="5289162at2"/>
<dbReference type="SUPFAM" id="SSF56935">
    <property type="entry name" value="Porins"/>
    <property type="match status" value="1"/>
</dbReference>
<feature type="domain" description="Porin" evidence="12">
    <location>
        <begin position="17"/>
        <end position="346"/>
    </location>
</feature>
<keyword evidence="3" id="KW-0813">Transport</keyword>